<keyword evidence="3" id="KW-0378">Hydrolase</keyword>
<accession>A0A942YQD5</accession>
<evidence type="ECO:0000313" key="4">
    <source>
        <dbReference type="Proteomes" id="UP000682713"/>
    </source>
</evidence>
<dbReference type="InterPro" id="IPR050491">
    <property type="entry name" value="AmpC-like"/>
</dbReference>
<dbReference type="RefSeq" id="WP_213112576.1">
    <property type="nucleotide sequence ID" value="NZ_JAGYPJ010000001.1"/>
</dbReference>
<dbReference type="GO" id="GO:0016787">
    <property type="term" value="F:hydrolase activity"/>
    <property type="evidence" value="ECO:0007669"/>
    <property type="project" value="UniProtKB-KW"/>
</dbReference>
<sequence>MFEKILIVIIVLGVLTFPLHISAAEDTTPSGISLTNLEAFVDDYAEDYIGKTTAGASIAVLKNNEIVLSKGYGFADIEKEQPMNPSTTVLEWGSITKLFVWVSVMQLVEENELDLHANISDYLPDGFLLNLKYDAPITMLDLMNHQAGFEDYVFDLGYPNPKDVRSLEEGLKIAEPKQVYKPGEVVSYSNYSTSLAALIVENITGEQFYDYVSNHILKRLEMNHSSIHPTLHDHQNLVENKATGYKLVKPATFEASSWFYMSMYPSGGLNGTAEDLAKFAAALMPKEGETSPLFKSNDTLVEMLSQSYSPHQNMMDIAHGFWEYDGVSRGLTHGGNTASFSSNFQIVPEEQFAVIVLTNQASEVEMSYGLIKELVGLGEITPTVEKMPDSKELEGTYITARRMHNGFLNLYYYLIPYKITVESENKIKVSIAGQSAQYLQTSPYLYRLIDGHSLFEANHMMYFHVENGKVQQVSTAISDYMPLPKGKGTLILIFHLVLAIVCIGYLLVSLIVLLIHNLKMRKKERKASSTTRGNFTLHLAGVAMIINIFILIYRLLSNSYRAYSELVIHIIFNYLFTAIAIFSIIWMIIKWRKSNLIKIQKYFYSFSIVSVIIFIYLLVTWQFFA</sequence>
<dbReference type="Proteomes" id="UP000682713">
    <property type="component" value="Unassembled WGS sequence"/>
</dbReference>
<dbReference type="PANTHER" id="PTHR46825">
    <property type="entry name" value="D-ALANYL-D-ALANINE-CARBOXYPEPTIDASE/ENDOPEPTIDASE AMPH"/>
    <property type="match status" value="1"/>
</dbReference>
<proteinExistence type="predicted"/>
<dbReference type="InterPro" id="IPR012338">
    <property type="entry name" value="Beta-lactam/transpept-like"/>
</dbReference>
<name>A0A942YQD5_9BACI</name>
<dbReference type="SUPFAM" id="SSF56601">
    <property type="entry name" value="beta-lactamase/transpeptidase-like"/>
    <property type="match status" value="1"/>
</dbReference>
<evidence type="ECO:0000256" key="1">
    <source>
        <dbReference type="SAM" id="Phobius"/>
    </source>
</evidence>
<dbReference type="EMBL" id="JAGYPJ010000001">
    <property type="protein sequence ID" value="MBS4202176.1"/>
    <property type="molecule type" value="Genomic_DNA"/>
</dbReference>
<gene>
    <name evidence="3" type="ORF">KHA93_21435</name>
</gene>
<feature type="transmembrane region" description="Helical" evidence="1">
    <location>
        <begin position="535"/>
        <end position="556"/>
    </location>
</feature>
<feature type="transmembrane region" description="Helical" evidence="1">
    <location>
        <begin position="568"/>
        <end position="589"/>
    </location>
</feature>
<feature type="domain" description="Beta-lactamase-related" evidence="2">
    <location>
        <begin position="50"/>
        <end position="363"/>
    </location>
</feature>
<keyword evidence="1" id="KW-0812">Transmembrane</keyword>
<feature type="transmembrane region" description="Helical" evidence="1">
    <location>
        <begin position="490"/>
        <end position="515"/>
    </location>
</feature>
<evidence type="ECO:0000313" key="3">
    <source>
        <dbReference type="EMBL" id="MBS4202176.1"/>
    </source>
</evidence>
<evidence type="ECO:0000259" key="2">
    <source>
        <dbReference type="Pfam" id="PF00144"/>
    </source>
</evidence>
<comment type="caution">
    <text evidence="3">The sequence shown here is derived from an EMBL/GenBank/DDBJ whole genome shotgun (WGS) entry which is preliminary data.</text>
</comment>
<feature type="transmembrane region" description="Helical" evidence="1">
    <location>
        <begin position="601"/>
        <end position="624"/>
    </location>
</feature>
<keyword evidence="1" id="KW-0472">Membrane</keyword>
<reference evidence="3 4" key="1">
    <citation type="submission" date="2021-05" db="EMBL/GenBank/DDBJ databases">
        <title>Novel Bacillus species.</title>
        <authorList>
            <person name="Liu G."/>
        </authorList>
    </citation>
    <scope>NUCLEOTIDE SEQUENCE [LARGE SCALE GENOMIC DNA]</scope>
    <source>
        <strain evidence="3 4">FJAT-49732</strain>
    </source>
</reference>
<organism evidence="3 4">
    <name type="scientific">Lederbergia citrisecunda</name>
    <dbReference type="NCBI Taxonomy" id="2833583"/>
    <lineage>
        <taxon>Bacteria</taxon>
        <taxon>Bacillati</taxon>
        <taxon>Bacillota</taxon>
        <taxon>Bacilli</taxon>
        <taxon>Bacillales</taxon>
        <taxon>Bacillaceae</taxon>
        <taxon>Lederbergia</taxon>
    </lineage>
</organism>
<dbReference type="Gene3D" id="3.40.710.10">
    <property type="entry name" value="DD-peptidase/beta-lactamase superfamily"/>
    <property type="match status" value="1"/>
</dbReference>
<protein>
    <submittedName>
        <fullName evidence="3">Serine hydrolase</fullName>
    </submittedName>
</protein>
<keyword evidence="4" id="KW-1185">Reference proteome</keyword>
<dbReference type="InterPro" id="IPR001466">
    <property type="entry name" value="Beta-lactam-related"/>
</dbReference>
<keyword evidence="1" id="KW-1133">Transmembrane helix</keyword>
<dbReference type="PANTHER" id="PTHR46825:SF9">
    <property type="entry name" value="BETA-LACTAMASE-RELATED DOMAIN-CONTAINING PROTEIN"/>
    <property type="match status" value="1"/>
</dbReference>
<dbReference type="Pfam" id="PF00144">
    <property type="entry name" value="Beta-lactamase"/>
    <property type="match status" value="1"/>
</dbReference>
<dbReference type="AlphaFoldDB" id="A0A942YQD5"/>